<dbReference type="Gene3D" id="1.10.606.20">
    <property type="match status" value="1"/>
</dbReference>
<dbReference type="GO" id="GO:0004601">
    <property type="term" value="F:peroxidase activity"/>
    <property type="evidence" value="ECO:0007669"/>
    <property type="project" value="UniProtKB-KW"/>
</dbReference>
<organism evidence="3 4">
    <name type="scientific">Deinococcus oregonensis</name>
    <dbReference type="NCBI Taxonomy" id="1805970"/>
    <lineage>
        <taxon>Bacteria</taxon>
        <taxon>Thermotogati</taxon>
        <taxon>Deinococcota</taxon>
        <taxon>Deinococci</taxon>
        <taxon>Deinococcales</taxon>
        <taxon>Deinococcaceae</taxon>
        <taxon>Deinococcus</taxon>
    </lineage>
</organism>
<proteinExistence type="predicted"/>
<evidence type="ECO:0000259" key="2">
    <source>
        <dbReference type="Pfam" id="PF01569"/>
    </source>
</evidence>
<dbReference type="EMBL" id="JBHLYR010000060">
    <property type="protein sequence ID" value="MFB9994368.1"/>
    <property type="molecule type" value="Genomic_DNA"/>
</dbReference>
<dbReference type="CDD" id="cd03398">
    <property type="entry name" value="PAP2_haloperoxidase"/>
    <property type="match status" value="1"/>
</dbReference>
<keyword evidence="3" id="KW-0560">Oxidoreductase</keyword>
<gene>
    <name evidence="3" type="ORF">ACFFLM_20630</name>
</gene>
<evidence type="ECO:0000313" key="3">
    <source>
        <dbReference type="EMBL" id="MFB9994368.1"/>
    </source>
</evidence>
<feature type="signal peptide" evidence="1">
    <location>
        <begin position="1"/>
        <end position="21"/>
    </location>
</feature>
<dbReference type="InterPro" id="IPR036938">
    <property type="entry name" value="PAP2/HPO_sf"/>
</dbReference>
<dbReference type="RefSeq" id="WP_380014985.1">
    <property type="nucleotide sequence ID" value="NZ_JBHLYR010000060.1"/>
</dbReference>
<dbReference type="Proteomes" id="UP001589733">
    <property type="component" value="Unassembled WGS sequence"/>
</dbReference>
<keyword evidence="4" id="KW-1185">Reference proteome</keyword>
<accession>A0ABV6B3N4</accession>
<dbReference type="PANTHER" id="PTHR34599:SF1">
    <property type="entry name" value="PHOSPHATIDIC ACID PHOSPHATASE TYPE 2_HALOPEROXIDASE DOMAIN-CONTAINING PROTEIN"/>
    <property type="match status" value="1"/>
</dbReference>
<protein>
    <submittedName>
        <fullName evidence="3">Vanadium-dependent haloperoxidase</fullName>
        <ecNumber evidence="3">1.11.1.-</ecNumber>
    </submittedName>
</protein>
<dbReference type="Pfam" id="PF01569">
    <property type="entry name" value="PAP2"/>
    <property type="match status" value="1"/>
</dbReference>
<dbReference type="EC" id="1.11.1.-" evidence="3"/>
<reference evidence="3 4" key="1">
    <citation type="submission" date="2024-09" db="EMBL/GenBank/DDBJ databases">
        <authorList>
            <person name="Sun Q."/>
            <person name="Mori K."/>
        </authorList>
    </citation>
    <scope>NUCLEOTIDE SEQUENCE [LARGE SCALE GENOMIC DNA]</scope>
    <source>
        <strain evidence="3 4">JCM 13503</strain>
    </source>
</reference>
<feature type="chain" id="PRO_5045140368" evidence="1">
    <location>
        <begin position="22"/>
        <end position="419"/>
    </location>
</feature>
<dbReference type="SUPFAM" id="SSF48317">
    <property type="entry name" value="Acid phosphatase/Vanadium-dependent haloperoxidase"/>
    <property type="match status" value="1"/>
</dbReference>
<comment type="caution">
    <text evidence="3">The sequence shown here is derived from an EMBL/GenBank/DDBJ whole genome shotgun (WGS) entry which is preliminary data.</text>
</comment>
<feature type="domain" description="Phosphatidic acid phosphatase type 2/haloperoxidase" evidence="2">
    <location>
        <begin position="319"/>
        <end position="414"/>
    </location>
</feature>
<evidence type="ECO:0000256" key="1">
    <source>
        <dbReference type="SAM" id="SignalP"/>
    </source>
</evidence>
<dbReference type="InterPro" id="IPR000326">
    <property type="entry name" value="PAP2/HPO"/>
</dbReference>
<name>A0ABV6B3N4_9DEIO</name>
<dbReference type="PRINTS" id="PR00483">
    <property type="entry name" value="BACPHPHTASE"/>
</dbReference>
<sequence length="419" mass="43347">MTRPVLSLLSLLLVMGPLATAQTAAQPPAPNAMSAEPAAFVAPANRTFLAFAAHPNVQRRLSRVPAGTPTVLSADLVRAVNAQTLTLIRERKLNPVRAARALALTLATVSDAQTIVAASGRALRSSAVVAIAAQRVQADLFPLDAAALGIALQGQLATLPHGSDELAVAGVIADCVLLFAHNDHADRPAATRTPTTTDGKWQALAGQQAMEVNWGWVTPVGVGATTLPQVTPPPAWNAPAFAADRTQFAALQILLTDADRALALYWAAGAGTVTPSGMWLEKAAALTSQHGLSGPETARVLALTAVTAHDAFIACWRGKFQYVVARPQNWMSGSEVAQVGWKPVIVTPPFPSYPSGHASVSGASARVLSAFFPSEAATLTQAAQDAAYSRVVGGIHWAVDGSAGLDMGARVAEAVLAGE</sequence>
<dbReference type="InterPro" id="IPR001011">
    <property type="entry name" value="Acid_Pase_classA_bac"/>
</dbReference>
<keyword evidence="1" id="KW-0732">Signal</keyword>
<dbReference type="InterPro" id="IPR052559">
    <property type="entry name" value="V-haloperoxidase"/>
</dbReference>
<evidence type="ECO:0000313" key="4">
    <source>
        <dbReference type="Proteomes" id="UP001589733"/>
    </source>
</evidence>
<dbReference type="PANTHER" id="PTHR34599">
    <property type="entry name" value="PEROXIDASE-RELATED"/>
    <property type="match status" value="1"/>
</dbReference>
<keyword evidence="3" id="KW-0575">Peroxidase</keyword>